<keyword evidence="2" id="KW-0732">Signal</keyword>
<dbReference type="PRINTS" id="PR00834">
    <property type="entry name" value="PROTEASES2C"/>
</dbReference>
<comment type="caution">
    <text evidence="3">The sequence shown here is derived from an EMBL/GenBank/DDBJ whole genome shotgun (WGS) entry which is preliminary data.</text>
</comment>
<dbReference type="GO" id="GO:0008233">
    <property type="term" value="F:peptidase activity"/>
    <property type="evidence" value="ECO:0007669"/>
    <property type="project" value="UniProtKB-KW"/>
</dbReference>
<feature type="chain" id="PRO_5046274940" evidence="2">
    <location>
        <begin position="23"/>
        <end position="493"/>
    </location>
</feature>
<keyword evidence="3" id="KW-0645">Protease</keyword>
<reference evidence="3 4" key="1">
    <citation type="submission" date="2023-09" db="EMBL/GenBank/DDBJ databases">
        <title>Whole genome shotgun sequencing (WGS) of Bosea sp. ZW T0_25, isolated from stored onions (Allium cepa).</title>
        <authorList>
            <person name="Stoll D.A."/>
            <person name="Huch M."/>
        </authorList>
    </citation>
    <scope>NUCLEOTIDE SEQUENCE [LARGE SCALE GENOMIC DNA]</scope>
    <source>
        <strain evidence="3 4">ZW T0_25</strain>
    </source>
</reference>
<keyword evidence="4" id="KW-1185">Reference proteome</keyword>
<sequence>MMRLRAVALVLVGALSPGLAQAQQDSYFRAAQEAFLGLKPDTRLWFQLVLTSAGHWPAVPNIGYSRRLFEATRQFQRSRGEAPTGILTKPQVERILAAGTEVMNGWRLRWVPHPTRGRQLWVPMGLNLEAKKTDAGVEMREPGNRFRLKFNYYAAIDVGSAYAVTLQEMAGSGDRINFKTLKPDFFVITGNQGRYSRYVRYHADGSGILGFDMSWSDDDAPVYGNRLVTVISGSLWATMTGAPFPEAKRVRFPWEGGDAEVANAPRTPPPAPPTTTPAAAPKEAPKPKSSSGSGFFVSKAGHLLTNAHVVQDCATITVRPDGAVGVPAQVLARDAINDLAVLKIAGPAERTLPIRPSVRLGEGIAAFGFPHSDLLATAGNFTLGNVTALAGLKDDSRYLQVSAPVQPGNSGGPLLDGAGNVVGVVSAKLDAIKMASERGDLPQNINFAVKASLAGSFLDANQIAYETGAPGEKLDPADLAERAKKASAFITCR</sequence>
<dbReference type="InterPro" id="IPR001940">
    <property type="entry name" value="Peptidase_S1C"/>
</dbReference>
<dbReference type="InterPro" id="IPR043504">
    <property type="entry name" value="Peptidase_S1_PA_chymotrypsin"/>
</dbReference>
<proteinExistence type="predicted"/>
<dbReference type="Proteomes" id="UP001254257">
    <property type="component" value="Unassembled WGS sequence"/>
</dbReference>
<dbReference type="PANTHER" id="PTHR43019">
    <property type="entry name" value="SERINE ENDOPROTEASE DEGS"/>
    <property type="match status" value="1"/>
</dbReference>
<dbReference type="SUPFAM" id="SSF50494">
    <property type="entry name" value="Trypsin-like serine proteases"/>
    <property type="match status" value="1"/>
</dbReference>
<name>A0ABU3S2Z7_9HYPH</name>
<evidence type="ECO:0000313" key="4">
    <source>
        <dbReference type="Proteomes" id="UP001254257"/>
    </source>
</evidence>
<evidence type="ECO:0000256" key="2">
    <source>
        <dbReference type="SAM" id="SignalP"/>
    </source>
</evidence>
<feature type="compositionally biased region" description="Pro residues" evidence="1">
    <location>
        <begin position="266"/>
        <end position="275"/>
    </location>
</feature>
<dbReference type="InterPro" id="IPR009003">
    <property type="entry name" value="Peptidase_S1_PA"/>
</dbReference>
<protein>
    <submittedName>
        <fullName evidence="3">Serine protease</fullName>
    </submittedName>
</protein>
<accession>A0ABU3S2Z7</accession>
<keyword evidence="3" id="KW-0378">Hydrolase</keyword>
<dbReference type="RefSeq" id="WP_316017071.1">
    <property type="nucleotide sequence ID" value="NZ_JAWDID010000004.1"/>
</dbReference>
<dbReference type="Pfam" id="PF13365">
    <property type="entry name" value="Trypsin_2"/>
    <property type="match status" value="1"/>
</dbReference>
<dbReference type="PANTHER" id="PTHR43019:SF23">
    <property type="entry name" value="PROTEASE DO-LIKE 5, CHLOROPLASTIC"/>
    <property type="match status" value="1"/>
</dbReference>
<dbReference type="EMBL" id="JAWDID010000004">
    <property type="protein sequence ID" value="MDU0339158.1"/>
    <property type="molecule type" value="Genomic_DNA"/>
</dbReference>
<evidence type="ECO:0000256" key="1">
    <source>
        <dbReference type="SAM" id="MobiDB-lite"/>
    </source>
</evidence>
<dbReference type="Gene3D" id="2.40.10.10">
    <property type="entry name" value="Trypsin-like serine proteases"/>
    <property type="match status" value="2"/>
</dbReference>
<dbReference type="GO" id="GO:0006508">
    <property type="term" value="P:proteolysis"/>
    <property type="evidence" value="ECO:0007669"/>
    <property type="project" value="UniProtKB-KW"/>
</dbReference>
<feature type="signal peptide" evidence="2">
    <location>
        <begin position="1"/>
        <end position="22"/>
    </location>
</feature>
<feature type="region of interest" description="Disordered" evidence="1">
    <location>
        <begin position="259"/>
        <end position="292"/>
    </location>
</feature>
<gene>
    <name evidence="3" type="ORF">RKE40_04680</name>
</gene>
<organism evidence="3 4">
    <name type="scientific">Bosea rubneri</name>
    <dbReference type="NCBI Taxonomy" id="3075434"/>
    <lineage>
        <taxon>Bacteria</taxon>
        <taxon>Pseudomonadati</taxon>
        <taxon>Pseudomonadota</taxon>
        <taxon>Alphaproteobacteria</taxon>
        <taxon>Hyphomicrobiales</taxon>
        <taxon>Boseaceae</taxon>
        <taxon>Bosea</taxon>
    </lineage>
</organism>
<evidence type="ECO:0000313" key="3">
    <source>
        <dbReference type="EMBL" id="MDU0339158.1"/>
    </source>
</evidence>